<comment type="similarity">
    <text evidence="1 2">Belongs to the UPF0125 (RnfH) family.</text>
</comment>
<reference evidence="3 4" key="1">
    <citation type="submission" date="2011-05" db="EMBL/GenBank/DDBJ databases">
        <title>Complete sequence of Thioalkalimicrobium cyclicum ALM1.</title>
        <authorList>
            <consortium name="US DOE Joint Genome Institute"/>
            <person name="Lucas S."/>
            <person name="Han J."/>
            <person name="Lapidus A."/>
            <person name="Cheng J.-F."/>
            <person name="Goodwin L."/>
            <person name="Pitluck S."/>
            <person name="Peters L."/>
            <person name="Mikhailova N."/>
            <person name="Davenport K."/>
            <person name="Han C."/>
            <person name="Tapia R."/>
            <person name="Land M."/>
            <person name="Hauser L."/>
            <person name="Kyrpides N."/>
            <person name="Ivanova N."/>
            <person name="Pagani I."/>
            <person name="Kappler U."/>
            <person name="Woyke T."/>
        </authorList>
    </citation>
    <scope>NUCLEOTIDE SEQUENCE [LARGE SCALE GENOMIC DNA]</scope>
    <source>
        <strain evidence="4">DSM 14477 / JCM 11371 / ALM1</strain>
    </source>
</reference>
<dbReference type="HAMAP" id="MF_00460">
    <property type="entry name" value="UPF0125_RnfH"/>
    <property type="match status" value="1"/>
</dbReference>
<dbReference type="PANTHER" id="PTHR37483:SF1">
    <property type="entry name" value="UPF0125 PROTEIN RATB"/>
    <property type="match status" value="1"/>
</dbReference>
<dbReference type="STRING" id="717773.Thicy_1063"/>
<dbReference type="PANTHER" id="PTHR37483">
    <property type="entry name" value="UPF0125 PROTEIN RATB"/>
    <property type="match status" value="1"/>
</dbReference>
<dbReference type="NCBIfam" id="NF002490">
    <property type="entry name" value="PRK01777.1"/>
    <property type="match status" value="1"/>
</dbReference>
<dbReference type="RefSeq" id="WP_013835607.1">
    <property type="nucleotide sequence ID" value="NC_015581.1"/>
</dbReference>
<accession>F6D8H9</accession>
<dbReference type="InterPro" id="IPR005346">
    <property type="entry name" value="RnfH"/>
</dbReference>
<dbReference type="Pfam" id="PF03658">
    <property type="entry name" value="Ub-RnfH"/>
    <property type="match status" value="1"/>
</dbReference>
<dbReference type="OrthoDB" id="9796575at2"/>
<dbReference type="HOGENOM" id="CLU_150721_1_0_6"/>
<evidence type="ECO:0000313" key="3">
    <source>
        <dbReference type="EMBL" id="AEG31830.1"/>
    </source>
</evidence>
<dbReference type="eggNOG" id="COG2914">
    <property type="taxonomic scope" value="Bacteria"/>
</dbReference>
<dbReference type="AlphaFoldDB" id="F6D8H9"/>
<dbReference type="Gene3D" id="3.10.20.280">
    <property type="entry name" value="RnfH-like"/>
    <property type="match status" value="1"/>
</dbReference>
<dbReference type="InterPro" id="IPR016155">
    <property type="entry name" value="Mopterin_synth/thiamin_S_b"/>
</dbReference>
<name>F6D8H9_THICA</name>
<protein>
    <recommendedName>
        <fullName evidence="2">UPF0125 protein Thicy_1063</fullName>
    </recommendedName>
</protein>
<dbReference type="KEGG" id="tcy:Thicy_1063"/>
<dbReference type="Proteomes" id="UP000009232">
    <property type="component" value="Chromosome"/>
</dbReference>
<sequence length="97" mass="10850">MDNLEQNTATIRVEVAYALPNKQSLYVLELPEATSALEAVKSSPLLDDYPDAVIDQLGIFSRPVAVNTPLRDGDRVEVYRPLKVDPKERRRQVAADN</sequence>
<evidence type="ECO:0000256" key="2">
    <source>
        <dbReference type="HAMAP-Rule" id="MF_00460"/>
    </source>
</evidence>
<organism evidence="3 4">
    <name type="scientific">Thiomicrospira cyclica (strain DSM 14477 / JCM 11371 / ALM1)</name>
    <name type="common">Thioalkalimicrobium cyclicum</name>
    <dbReference type="NCBI Taxonomy" id="717773"/>
    <lineage>
        <taxon>Bacteria</taxon>
        <taxon>Pseudomonadati</taxon>
        <taxon>Pseudomonadota</taxon>
        <taxon>Gammaproteobacteria</taxon>
        <taxon>Thiotrichales</taxon>
        <taxon>Piscirickettsiaceae</taxon>
        <taxon>Thiomicrospira</taxon>
    </lineage>
</organism>
<dbReference type="EMBL" id="CP002776">
    <property type="protein sequence ID" value="AEG31830.1"/>
    <property type="molecule type" value="Genomic_DNA"/>
</dbReference>
<gene>
    <name evidence="3" type="ordered locus">Thicy_1063</name>
</gene>
<dbReference type="SUPFAM" id="SSF54285">
    <property type="entry name" value="MoaD/ThiS"/>
    <property type="match status" value="1"/>
</dbReference>
<keyword evidence="4" id="KW-1185">Reference proteome</keyword>
<evidence type="ECO:0000313" key="4">
    <source>
        <dbReference type="Proteomes" id="UP000009232"/>
    </source>
</evidence>
<proteinExistence type="inferred from homology"/>
<dbReference type="InterPro" id="IPR037021">
    <property type="entry name" value="RnfH_sf"/>
</dbReference>
<evidence type="ECO:0000256" key="1">
    <source>
        <dbReference type="ARBA" id="ARBA00010645"/>
    </source>
</evidence>